<dbReference type="Pfam" id="PF03640">
    <property type="entry name" value="Lipoprotein_15"/>
    <property type="match status" value="2"/>
</dbReference>
<reference evidence="2 3" key="1">
    <citation type="submission" date="2021-12" db="EMBL/GenBank/DDBJ databases">
        <title>Genome sequence of Kibdelosporangium philippinense ATCC 49844.</title>
        <authorList>
            <person name="Fedorov E.A."/>
            <person name="Omeragic M."/>
            <person name="Shalygina K.F."/>
            <person name="Maclea K.S."/>
        </authorList>
    </citation>
    <scope>NUCLEOTIDE SEQUENCE [LARGE SCALE GENOMIC DNA]</scope>
    <source>
        <strain evidence="2 3">ATCC 49844</strain>
    </source>
</reference>
<dbReference type="PANTHER" id="PTHR39335:SF1">
    <property type="entry name" value="BLL4220 PROTEIN"/>
    <property type="match status" value="1"/>
</dbReference>
<feature type="compositionally biased region" description="Low complexity" evidence="1">
    <location>
        <begin position="168"/>
        <end position="187"/>
    </location>
</feature>
<sequence>MKGARVGVLTAIAGFGLLGLTACSGNNPAPRVQIPQAQQQDELPIEEGPRPNLVAAEVSSLGKVMTNQAGMTLYMFTKDTVAGSTCYNQCATQWKPLIAEGKEITFTGLPQEMVGTTKRKDGTRQITVNKMPVYTYAKDLAPGDANGQGMNSQWYAVTPQGKQAQGLATQAEKPQQQQQPKPQQAPANDYGSGY</sequence>
<protein>
    <recommendedName>
        <fullName evidence="4">Lipoprotein with Yx(FWY)xxD motif</fullName>
    </recommendedName>
</protein>
<name>A0ABS8Z7M5_9PSEU</name>
<accession>A0ABS8Z7M5</accession>
<evidence type="ECO:0000256" key="1">
    <source>
        <dbReference type="SAM" id="MobiDB-lite"/>
    </source>
</evidence>
<dbReference type="EMBL" id="JAJVCN010000001">
    <property type="protein sequence ID" value="MCE7001827.1"/>
    <property type="molecule type" value="Genomic_DNA"/>
</dbReference>
<evidence type="ECO:0000313" key="2">
    <source>
        <dbReference type="EMBL" id="MCE7001827.1"/>
    </source>
</evidence>
<gene>
    <name evidence="2" type="ORF">LWC34_03105</name>
</gene>
<dbReference type="Proteomes" id="UP001521150">
    <property type="component" value="Unassembled WGS sequence"/>
</dbReference>
<feature type="region of interest" description="Disordered" evidence="1">
    <location>
        <begin position="151"/>
        <end position="194"/>
    </location>
</feature>
<dbReference type="InterPro" id="IPR005297">
    <property type="entry name" value="Lipoprotein_repeat"/>
</dbReference>
<evidence type="ECO:0008006" key="4">
    <source>
        <dbReference type="Google" id="ProtNLM"/>
    </source>
</evidence>
<proteinExistence type="predicted"/>
<organism evidence="2 3">
    <name type="scientific">Kibdelosporangium philippinense</name>
    <dbReference type="NCBI Taxonomy" id="211113"/>
    <lineage>
        <taxon>Bacteria</taxon>
        <taxon>Bacillati</taxon>
        <taxon>Actinomycetota</taxon>
        <taxon>Actinomycetes</taxon>
        <taxon>Pseudonocardiales</taxon>
        <taxon>Pseudonocardiaceae</taxon>
        <taxon>Kibdelosporangium</taxon>
    </lineage>
</organism>
<evidence type="ECO:0000313" key="3">
    <source>
        <dbReference type="Proteomes" id="UP001521150"/>
    </source>
</evidence>
<dbReference type="PANTHER" id="PTHR39335">
    <property type="entry name" value="BLL4220 PROTEIN"/>
    <property type="match status" value="1"/>
</dbReference>
<feature type="compositionally biased region" description="Polar residues" evidence="1">
    <location>
        <begin position="151"/>
        <end position="167"/>
    </location>
</feature>
<dbReference type="PROSITE" id="PS51257">
    <property type="entry name" value="PROKAR_LIPOPROTEIN"/>
    <property type="match status" value="1"/>
</dbReference>
<dbReference type="RefSeq" id="WP_233722880.1">
    <property type="nucleotide sequence ID" value="NZ_JAJVCN010000001.1"/>
</dbReference>
<comment type="caution">
    <text evidence="2">The sequence shown here is derived from an EMBL/GenBank/DDBJ whole genome shotgun (WGS) entry which is preliminary data.</text>
</comment>
<keyword evidence="3" id="KW-1185">Reference proteome</keyword>